<feature type="transmembrane region" description="Helical" evidence="7">
    <location>
        <begin position="88"/>
        <end position="109"/>
    </location>
</feature>
<comment type="similarity">
    <text evidence="7">Belongs to the binding-protein-dependent transport system permease family.</text>
</comment>
<keyword evidence="4 7" id="KW-0812">Transmembrane</keyword>
<dbReference type="SUPFAM" id="SSF161098">
    <property type="entry name" value="MetI-like"/>
    <property type="match status" value="1"/>
</dbReference>
<name>A0A154IQH0_RHILE</name>
<evidence type="ECO:0000256" key="5">
    <source>
        <dbReference type="ARBA" id="ARBA00022989"/>
    </source>
</evidence>
<evidence type="ECO:0000313" key="10">
    <source>
        <dbReference type="EMBL" id="KZB02849.1"/>
    </source>
</evidence>
<dbReference type="CDD" id="cd06261">
    <property type="entry name" value="TM_PBP2"/>
    <property type="match status" value="1"/>
</dbReference>
<evidence type="ECO:0000256" key="6">
    <source>
        <dbReference type="ARBA" id="ARBA00023136"/>
    </source>
</evidence>
<reference evidence="9 11" key="2">
    <citation type="submission" date="2016-06" db="EMBL/GenBank/DDBJ databases">
        <title>Microsymbionts genomes from the relict species Vavilovia formosa.</title>
        <authorList>
            <person name="Chirak E."/>
            <person name="Kimeklis A."/>
            <person name="Andronov E."/>
        </authorList>
    </citation>
    <scope>NUCLEOTIDE SEQUENCE [LARGE SCALE GENOMIC DNA]</scope>
    <source>
        <strain evidence="9 11">Vaf10</strain>
        <plasmid evidence="11">Plasmid unnamed3</plasmid>
        <plasmid evidence="9">unnamed3</plasmid>
    </source>
</reference>
<keyword evidence="9" id="KW-0614">Plasmid</keyword>
<sequence length="284" mass="29533">MSRLLSSIRTIPASDATFAASLAILAALAVLSAGASYIAPSGINDQDLLRRLLPPMSQSGGATFLLGTDTLGRGIFSRMLYSMQTSLLIGIIGTFLGAMVGSAVGLFAAHFGGIVEEIVLGLIDVQSSIPFLIIALTALAIFGGGIATFIVIIGLHGWETYARLVRGAVKSALNMDFVVALRITGAGATRIYVRHLLPSIIGIIIAQMTLTFPGVVLLESGLSFLGMGVQPPGASLGLMVSEGRAAIMTQPWLCLAPGLLICLLCLLIAQIGDRLGDKFSIAKH</sequence>
<dbReference type="EMBL" id="CP016290">
    <property type="protein sequence ID" value="ANP91216.1"/>
    <property type="molecule type" value="Genomic_DNA"/>
</dbReference>
<keyword evidence="5 7" id="KW-1133">Transmembrane helix</keyword>
<dbReference type="InterPro" id="IPR035906">
    <property type="entry name" value="MetI-like_sf"/>
</dbReference>
<evidence type="ECO:0000313" key="9">
    <source>
        <dbReference type="EMBL" id="ANP91216.1"/>
    </source>
</evidence>
<dbReference type="GO" id="GO:0005886">
    <property type="term" value="C:plasma membrane"/>
    <property type="evidence" value="ECO:0007669"/>
    <property type="project" value="UniProtKB-SubCell"/>
</dbReference>
<dbReference type="PANTHER" id="PTHR43386">
    <property type="entry name" value="OLIGOPEPTIDE TRANSPORT SYSTEM PERMEASE PROTEIN APPC"/>
    <property type="match status" value="1"/>
</dbReference>
<feature type="transmembrane region" description="Helical" evidence="7">
    <location>
        <begin position="129"/>
        <end position="155"/>
    </location>
</feature>
<evidence type="ECO:0000256" key="1">
    <source>
        <dbReference type="ARBA" id="ARBA00004651"/>
    </source>
</evidence>
<reference evidence="10" key="1">
    <citation type="submission" date="2016-03" db="EMBL/GenBank/DDBJ databases">
        <title>Microsymbionts genomes from the relict species Vavilovia formosa.</title>
        <authorList>
            <person name="Chirak E."/>
            <person name="Kimeklis A."/>
            <person name="Kopat V."/>
            <person name="Andronov E."/>
        </authorList>
    </citation>
    <scope>NUCLEOTIDE SEQUENCE [LARGE SCALE GENOMIC DNA]</scope>
    <source>
        <strain evidence="10">Vaf12</strain>
    </source>
</reference>
<keyword evidence="3" id="KW-1003">Cell membrane</keyword>
<feature type="transmembrane region" description="Helical" evidence="7">
    <location>
        <begin position="59"/>
        <end position="76"/>
    </location>
</feature>
<dbReference type="AlphaFoldDB" id="A0A154IQH0"/>
<comment type="subcellular location">
    <subcellularLocation>
        <location evidence="1 7">Cell membrane</location>
        <topology evidence="1 7">Multi-pass membrane protein</topology>
    </subcellularLocation>
</comment>
<feature type="domain" description="ABC transmembrane type-1" evidence="8">
    <location>
        <begin position="83"/>
        <end position="272"/>
    </location>
</feature>
<protein>
    <recommendedName>
        <fullName evidence="8">ABC transmembrane type-1 domain-containing protein</fullName>
    </recommendedName>
</protein>
<dbReference type="GO" id="GO:0055085">
    <property type="term" value="P:transmembrane transport"/>
    <property type="evidence" value="ECO:0007669"/>
    <property type="project" value="InterPro"/>
</dbReference>
<proteinExistence type="inferred from homology"/>
<evidence type="ECO:0000256" key="4">
    <source>
        <dbReference type="ARBA" id="ARBA00022692"/>
    </source>
</evidence>
<accession>A0A154IQH0</accession>
<dbReference type="OrthoDB" id="9766870at2"/>
<dbReference type="RefSeq" id="WP_027668160.1">
    <property type="nucleotide sequence ID" value="NZ_CP016290.1"/>
</dbReference>
<keyword evidence="2 7" id="KW-0813">Transport</keyword>
<feature type="transmembrane region" description="Helical" evidence="7">
    <location>
        <begin position="245"/>
        <end position="269"/>
    </location>
</feature>
<evidence type="ECO:0000256" key="3">
    <source>
        <dbReference type="ARBA" id="ARBA00022475"/>
    </source>
</evidence>
<dbReference type="Gene3D" id="1.10.3720.10">
    <property type="entry name" value="MetI-like"/>
    <property type="match status" value="1"/>
</dbReference>
<evidence type="ECO:0000256" key="7">
    <source>
        <dbReference type="RuleBase" id="RU363032"/>
    </source>
</evidence>
<dbReference type="Pfam" id="PF00528">
    <property type="entry name" value="BPD_transp_1"/>
    <property type="match status" value="1"/>
</dbReference>
<dbReference type="PROSITE" id="PS50928">
    <property type="entry name" value="ABC_TM1"/>
    <property type="match status" value="1"/>
</dbReference>
<geneLocation type="plasmid" evidence="9 11">
    <name>unnamed3</name>
</geneLocation>
<keyword evidence="6 7" id="KW-0472">Membrane</keyword>
<gene>
    <name evidence="10" type="ORF">A4A59_08245</name>
    <name evidence="9" type="ORF">BA011_35825</name>
</gene>
<evidence type="ECO:0000256" key="2">
    <source>
        <dbReference type="ARBA" id="ARBA00022448"/>
    </source>
</evidence>
<evidence type="ECO:0000313" key="11">
    <source>
        <dbReference type="Proteomes" id="UP000092691"/>
    </source>
</evidence>
<dbReference type="PANTHER" id="PTHR43386:SF25">
    <property type="entry name" value="PEPTIDE ABC TRANSPORTER PERMEASE PROTEIN"/>
    <property type="match status" value="1"/>
</dbReference>
<organism evidence="10">
    <name type="scientific">Rhizobium leguminosarum</name>
    <dbReference type="NCBI Taxonomy" id="384"/>
    <lineage>
        <taxon>Bacteria</taxon>
        <taxon>Pseudomonadati</taxon>
        <taxon>Pseudomonadota</taxon>
        <taxon>Alphaproteobacteria</taxon>
        <taxon>Hyphomicrobiales</taxon>
        <taxon>Rhizobiaceae</taxon>
        <taxon>Rhizobium/Agrobacterium group</taxon>
        <taxon>Rhizobium</taxon>
    </lineage>
</organism>
<dbReference type="InterPro" id="IPR000515">
    <property type="entry name" value="MetI-like"/>
</dbReference>
<feature type="transmembrane region" description="Helical" evidence="7">
    <location>
        <begin position="200"/>
        <end position="225"/>
    </location>
</feature>
<dbReference type="InterPro" id="IPR050366">
    <property type="entry name" value="BP-dependent_transpt_permease"/>
</dbReference>
<evidence type="ECO:0000259" key="8">
    <source>
        <dbReference type="PROSITE" id="PS50928"/>
    </source>
</evidence>
<dbReference type="Proteomes" id="UP000092691">
    <property type="component" value="Plasmid unnamed3"/>
</dbReference>
<dbReference type="EMBL" id="LVYU01000024">
    <property type="protein sequence ID" value="KZB02849.1"/>
    <property type="molecule type" value="Genomic_DNA"/>
</dbReference>